<evidence type="ECO:0000259" key="4">
    <source>
        <dbReference type="Pfam" id="PF21302"/>
    </source>
</evidence>
<reference evidence="5" key="1">
    <citation type="submission" date="2016-02" db="EMBL/GenBank/DDBJ databases">
        <title>Genome sequence of Bacillus trypoxylicola KCTC 13244(T).</title>
        <authorList>
            <person name="Jeong H."/>
            <person name="Park S.-H."/>
            <person name="Choi S.-K."/>
        </authorList>
    </citation>
    <scope>NUCLEOTIDE SEQUENCE [LARGE SCALE GENOMIC DNA]</scope>
    <source>
        <strain evidence="5">KCTC 13244</strain>
    </source>
</reference>
<dbReference type="Gene3D" id="3.40.50.150">
    <property type="entry name" value="Vaccinia Virus protein VP39"/>
    <property type="match status" value="1"/>
</dbReference>
<dbReference type="OrthoDB" id="5522265at2"/>
<feature type="binding site" evidence="2">
    <location>
        <begin position="112"/>
        <end position="113"/>
    </location>
    <ligand>
        <name>S-adenosyl-L-methionine</name>
        <dbReference type="ChEBI" id="CHEBI:59789"/>
    </ligand>
</feature>
<dbReference type="InterPro" id="IPR048647">
    <property type="entry name" value="RlmA_N"/>
</dbReference>
<accession>A0A162CQ82</accession>
<evidence type="ECO:0000259" key="3">
    <source>
        <dbReference type="Pfam" id="PF13649"/>
    </source>
</evidence>
<feature type="domain" description="23S rRNA (guanine(745)-N(1))-methyltransferase N-terminal" evidence="4">
    <location>
        <begin position="20"/>
        <end position="56"/>
    </location>
</feature>
<dbReference type="Pfam" id="PF21302">
    <property type="entry name" value="Zn_ribbon_RlmA"/>
    <property type="match status" value="1"/>
</dbReference>
<evidence type="ECO:0000313" key="5">
    <source>
        <dbReference type="EMBL" id="KYG25991.1"/>
    </source>
</evidence>
<feature type="domain" description="Methyltransferase" evidence="3">
    <location>
        <begin position="106"/>
        <end position="176"/>
    </location>
</feature>
<dbReference type="AlphaFoldDB" id="A0A162CQ82"/>
<keyword evidence="2" id="KW-0949">S-adenosyl-L-methionine</keyword>
<feature type="binding site" evidence="2">
    <location>
        <position position="82"/>
    </location>
    <ligand>
        <name>S-adenosyl-L-methionine</name>
        <dbReference type="ChEBI" id="CHEBI:59789"/>
    </ligand>
</feature>
<feature type="binding site" evidence="1">
    <location>
        <position position="43"/>
    </location>
    <ligand>
        <name>Zn(2+)</name>
        <dbReference type="ChEBI" id="CHEBI:29105"/>
    </ligand>
</feature>
<dbReference type="InterPro" id="IPR016718">
    <property type="entry name" value="rRNA_m1G-MeTrfase_A_prd"/>
</dbReference>
<keyword evidence="1" id="KW-0479">Metal-binding</keyword>
<keyword evidence="6" id="KW-1185">Reference proteome</keyword>
<dbReference type="GO" id="GO:0046872">
    <property type="term" value="F:metal ion binding"/>
    <property type="evidence" value="ECO:0007669"/>
    <property type="project" value="UniProtKB-KW"/>
</dbReference>
<dbReference type="CDD" id="cd02440">
    <property type="entry name" value="AdoMet_MTases"/>
    <property type="match status" value="1"/>
</dbReference>
<dbReference type="STRING" id="519424.AZF04_12955"/>
<dbReference type="EMBL" id="LTAO01000039">
    <property type="protein sequence ID" value="KYG25991.1"/>
    <property type="molecule type" value="Genomic_DNA"/>
</dbReference>
<dbReference type="PIRSF" id="PIRSF018249">
    <property type="entry name" value="MyrA_prd"/>
    <property type="match status" value="1"/>
</dbReference>
<comment type="caution">
    <text evidence="5">The sequence shown here is derived from an EMBL/GenBank/DDBJ whole genome shotgun (WGS) entry which is preliminary data.</text>
</comment>
<feature type="binding site" evidence="2">
    <location>
        <position position="200"/>
    </location>
    <ligand>
        <name>S-adenosyl-L-methionine</name>
        <dbReference type="ChEBI" id="CHEBI:59789"/>
    </ligand>
</feature>
<proteinExistence type="predicted"/>
<evidence type="ECO:0000313" key="6">
    <source>
        <dbReference type="Proteomes" id="UP000075806"/>
    </source>
</evidence>
<dbReference type="SUPFAM" id="SSF53335">
    <property type="entry name" value="S-adenosyl-L-methionine-dependent methyltransferases"/>
    <property type="match status" value="1"/>
</dbReference>
<protein>
    <submittedName>
        <fullName evidence="5">Uncharacterized protein</fullName>
    </submittedName>
</protein>
<dbReference type="RefSeq" id="WP_061950170.1">
    <property type="nucleotide sequence ID" value="NZ_LTAO01000039.1"/>
</dbReference>
<evidence type="ECO:0000256" key="2">
    <source>
        <dbReference type="PIRSR" id="PIRSR018249-2"/>
    </source>
</evidence>
<sequence length="290" mass="33583">MTKSKKIRSAEAVKKIQSMFSCPYCSTSMTVVNLQSLVCQNRHTFDFAKQGYLNLLRASPNNQYNQKLFLARKEMIIEGQLFAELHKKISEIITNYFQRENHITMLDLGCGEGSHLEMIAKQMIQNVTGIGMDISKEGILQASKSYDDYTWIVGDLTHSPFSNHNLDVVLNILSPSNYLEFSRLLKSEGLLIKVIPRNLYLIELRQFFYNDEDTNTYDNQKTTKRFSEHFNHYETFTITYEKELKPESFSNLVEMTPLTWSVSETKIAQFLQDPPPKITVDFDVLVGYNH</sequence>
<feature type="binding site" evidence="1">
    <location>
        <position position="39"/>
    </location>
    <ligand>
        <name>Zn(2+)</name>
        <dbReference type="ChEBI" id="CHEBI:29105"/>
    </ligand>
</feature>
<dbReference type="Proteomes" id="UP000075806">
    <property type="component" value="Unassembled WGS sequence"/>
</dbReference>
<name>A0A162CQ82_9BACI</name>
<dbReference type="Pfam" id="PF13649">
    <property type="entry name" value="Methyltransf_25"/>
    <property type="match status" value="1"/>
</dbReference>
<keyword evidence="1" id="KW-0862">Zinc</keyword>
<dbReference type="InterPro" id="IPR029063">
    <property type="entry name" value="SAM-dependent_MTases_sf"/>
</dbReference>
<dbReference type="InterPro" id="IPR041698">
    <property type="entry name" value="Methyltransf_25"/>
</dbReference>
<dbReference type="GO" id="GO:0008168">
    <property type="term" value="F:methyltransferase activity"/>
    <property type="evidence" value="ECO:0007669"/>
    <property type="project" value="InterPro"/>
</dbReference>
<evidence type="ECO:0000256" key="1">
    <source>
        <dbReference type="PIRSR" id="PIRSR018249-1"/>
    </source>
</evidence>
<organism evidence="5 6">
    <name type="scientific">Alkalihalobacillus trypoxylicola</name>
    <dbReference type="NCBI Taxonomy" id="519424"/>
    <lineage>
        <taxon>Bacteria</taxon>
        <taxon>Bacillati</taxon>
        <taxon>Bacillota</taxon>
        <taxon>Bacilli</taxon>
        <taxon>Bacillales</taxon>
        <taxon>Bacillaceae</taxon>
        <taxon>Alkalihalobacillus</taxon>
    </lineage>
</organism>
<gene>
    <name evidence="5" type="ORF">AZF04_12955</name>
</gene>